<feature type="transmembrane region" description="Helical" evidence="2">
    <location>
        <begin position="305"/>
        <end position="328"/>
    </location>
</feature>
<name>A0AA35TXA7_GEOBA</name>
<dbReference type="PROSITE" id="PS51220">
    <property type="entry name" value="NIDO"/>
    <property type="match status" value="1"/>
</dbReference>
<keyword evidence="2" id="KW-0472">Membrane</keyword>
<dbReference type="PANTHER" id="PTHR13802:SF52">
    <property type="entry name" value="MUCIN-4"/>
    <property type="match status" value="1"/>
</dbReference>
<dbReference type="PANTHER" id="PTHR13802">
    <property type="entry name" value="MUCIN 4-RELATED"/>
    <property type="match status" value="1"/>
</dbReference>
<gene>
    <name evidence="5" type="ORF">GBAR_LOCUS30622</name>
</gene>
<accession>A0AA35TXA7</accession>
<dbReference type="SMART" id="SM00539">
    <property type="entry name" value="NIDO"/>
    <property type="match status" value="1"/>
</dbReference>
<sequence length="346" mass="38086">MALLPQVTLLIPGILAVTGAVSVDEDFYKCANPGVIFPGYQRLDLTLKLPFYGEKYNTLFVTTRGTVEFASPPSDIFIAPFSGNLEPDSNDANSCVKFCRDTAQTNIDKAECLIHRYTDYSCFKAKYLIIATWDEVGYQDSVDNSVNNTFQCVIATDGEMSFAIFQYNMLQWKDTSPAYVGFNGTNSTWKMPCSMTENIVSLVETSNVGEEGVWLFRIDQDTIEPACRDRAMCGEDQLCSCLIDNNNQQCLCKNTAMSGEDDLTCNVDTVCPDNCIVTVTQTIPPSETPCAEGVQPSDGCSNTPAIVLGVLFVLATVILIIVVVIVIIKKLNKYISIFLNFLQGHS</sequence>
<dbReference type="InterPro" id="IPR003886">
    <property type="entry name" value="NIDO_dom"/>
</dbReference>
<comment type="caution">
    <text evidence="5">The sequence shown here is derived from an EMBL/GenBank/DDBJ whole genome shotgun (WGS) entry which is preliminary data.</text>
</comment>
<evidence type="ECO:0000313" key="6">
    <source>
        <dbReference type="Proteomes" id="UP001174909"/>
    </source>
</evidence>
<dbReference type="GO" id="GO:0007160">
    <property type="term" value="P:cell-matrix adhesion"/>
    <property type="evidence" value="ECO:0007669"/>
    <property type="project" value="InterPro"/>
</dbReference>
<keyword evidence="3" id="KW-0732">Signal</keyword>
<protein>
    <submittedName>
        <fullName evidence="5">Alpha-tectorin</fullName>
    </submittedName>
</protein>
<proteinExistence type="predicted"/>
<dbReference type="AlphaFoldDB" id="A0AA35TXA7"/>
<feature type="signal peptide" evidence="3">
    <location>
        <begin position="1"/>
        <end position="16"/>
    </location>
</feature>
<keyword evidence="2" id="KW-0812">Transmembrane</keyword>
<evidence type="ECO:0000313" key="5">
    <source>
        <dbReference type="EMBL" id="CAI8056195.1"/>
    </source>
</evidence>
<dbReference type="InterPro" id="IPR051495">
    <property type="entry name" value="Epithelial_Barrier/Signaling"/>
</dbReference>
<keyword evidence="1" id="KW-1015">Disulfide bond</keyword>
<feature type="chain" id="PRO_5041265167" evidence="3">
    <location>
        <begin position="17"/>
        <end position="346"/>
    </location>
</feature>
<evidence type="ECO:0000259" key="4">
    <source>
        <dbReference type="PROSITE" id="PS51220"/>
    </source>
</evidence>
<feature type="domain" description="NIDO" evidence="4">
    <location>
        <begin position="80"/>
        <end position="221"/>
    </location>
</feature>
<dbReference type="EMBL" id="CASHTH010004335">
    <property type="protein sequence ID" value="CAI8056195.1"/>
    <property type="molecule type" value="Genomic_DNA"/>
</dbReference>
<evidence type="ECO:0000256" key="3">
    <source>
        <dbReference type="SAM" id="SignalP"/>
    </source>
</evidence>
<evidence type="ECO:0000256" key="2">
    <source>
        <dbReference type="SAM" id="Phobius"/>
    </source>
</evidence>
<dbReference type="Pfam" id="PF06119">
    <property type="entry name" value="NIDO"/>
    <property type="match status" value="1"/>
</dbReference>
<organism evidence="5 6">
    <name type="scientific">Geodia barretti</name>
    <name type="common">Barrett's horny sponge</name>
    <dbReference type="NCBI Taxonomy" id="519541"/>
    <lineage>
        <taxon>Eukaryota</taxon>
        <taxon>Metazoa</taxon>
        <taxon>Porifera</taxon>
        <taxon>Demospongiae</taxon>
        <taxon>Heteroscleromorpha</taxon>
        <taxon>Tetractinellida</taxon>
        <taxon>Astrophorina</taxon>
        <taxon>Geodiidae</taxon>
        <taxon>Geodia</taxon>
    </lineage>
</organism>
<evidence type="ECO:0000256" key="1">
    <source>
        <dbReference type="ARBA" id="ARBA00023157"/>
    </source>
</evidence>
<keyword evidence="6" id="KW-1185">Reference proteome</keyword>
<keyword evidence="2" id="KW-1133">Transmembrane helix</keyword>
<reference evidence="5" key="1">
    <citation type="submission" date="2023-03" db="EMBL/GenBank/DDBJ databases">
        <authorList>
            <person name="Steffen K."/>
            <person name="Cardenas P."/>
        </authorList>
    </citation>
    <scope>NUCLEOTIDE SEQUENCE</scope>
</reference>
<dbReference type="Proteomes" id="UP001174909">
    <property type="component" value="Unassembled WGS sequence"/>
</dbReference>